<keyword evidence="2" id="KW-0732">Signal</keyword>
<evidence type="ECO:0000313" key="6">
    <source>
        <dbReference type="Proteomes" id="UP000536909"/>
    </source>
</evidence>
<protein>
    <recommendedName>
        <fullName evidence="7">DUF4142 domain-containing protein</fullName>
    </recommendedName>
</protein>
<sequence>MSRLAVTLPLLVCACWSLAGAAPLRPNDLPPAPRGGTPGRGNPNVGAVQSAVPTLELLLTVRLLTELTARGTLTFGPDAAEVLRAELRPLATAPALGPLAAEQVQTRLLAALTGPQRALLTRARADLDRRAELLAARARFAAPDGPVNPTLTRYGFQVPGGLGVVLRLTQHPEDNPYLDSAPNRAALQRLLTTLAR</sequence>
<dbReference type="EMBL" id="JACHFV010000005">
    <property type="protein sequence ID" value="MBB5294851.1"/>
    <property type="molecule type" value="Genomic_DNA"/>
</dbReference>
<feature type="region of interest" description="Disordered" evidence="1">
    <location>
        <begin position="26"/>
        <end position="45"/>
    </location>
</feature>
<feature type="chain" id="PRO_5042578683" description="DUF4142 domain-containing protein" evidence="2">
    <location>
        <begin position="22"/>
        <end position="196"/>
    </location>
</feature>
<dbReference type="Proteomes" id="UP000536909">
    <property type="component" value="Unassembled WGS sequence"/>
</dbReference>
<dbReference type="EMBL" id="VBRC01000004">
    <property type="protein sequence ID" value="TLK28960.1"/>
    <property type="molecule type" value="Genomic_DNA"/>
</dbReference>
<proteinExistence type="predicted"/>
<keyword evidence="6" id="KW-1185">Reference proteome</keyword>
<name>A0AAJ5F5Y3_9DEIO</name>
<dbReference type="Proteomes" id="UP000308000">
    <property type="component" value="Unassembled WGS sequence"/>
</dbReference>
<reference evidence="3 6" key="2">
    <citation type="submission" date="2020-08" db="EMBL/GenBank/DDBJ databases">
        <title>Genomic Encyclopedia of Type Strains, Phase IV (KMG-IV): sequencing the most valuable type-strain genomes for metagenomic binning, comparative biology and taxonomic classification.</title>
        <authorList>
            <person name="Goeker M."/>
        </authorList>
    </citation>
    <scope>NUCLEOTIDE SEQUENCE [LARGE SCALE GENOMIC DNA]</scope>
    <source>
        <strain evidence="3 6">DSM 105434</strain>
    </source>
</reference>
<reference evidence="4 5" key="1">
    <citation type="submission" date="2019-04" db="EMBL/GenBank/DDBJ databases">
        <title>Deinococcus metalilatus MA1002 mutant No.5.</title>
        <authorList>
            <person name="Park W."/>
            <person name="Park C."/>
        </authorList>
    </citation>
    <scope>NUCLEOTIDE SEQUENCE [LARGE SCALE GENOMIC DNA]</scope>
    <source>
        <strain evidence="4 5">MA1002-m5</strain>
    </source>
</reference>
<gene>
    <name evidence="4" type="ORF">FCS05_07300</name>
    <name evidence="3" type="ORF">HNQ10_001672</name>
</gene>
<evidence type="ECO:0000313" key="4">
    <source>
        <dbReference type="EMBL" id="TLK28960.1"/>
    </source>
</evidence>
<accession>A0AAJ5F5Y3</accession>
<evidence type="ECO:0000313" key="3">
    <source>
        <dbReference type="EMBL" id="MBB5294851.1"/>
    </source>
</evidence>
<dbReference type="RefSeq" id="WP_129119762.1">
    <property type="nucleotide sequence ID" value="NZ_BSUI01000017.1"/>
</dbReference>
<evidence type="ECO:0000313" key="5">
    <source>
        <dbReference type="Proteomes" id="UP000308000"/>
    </source>
</evidence>
<evidence type="ECO:0008006" key="7">
    <source>
        <dbReference type="Google" id="ProtNLM"/>
    </source>
</evidence>
<comment type="caution">
    <text evidence="4">The sequence shown here is derived from an EMBL/GenBank/DDBJ whole genome shotgun (WGS) entry which is preliminary data.</text>
</comment>
<organism evidence="4 5">
    <name type="scientific">Deinococcus metallilatus</name>
    <dbReference type="NCBI Taxonomy" id="1211322"/>
    <lineage>
        <taxon>Bacteria</taxon>
        <taxon>Thermotogati</taxon>
        <taxon>Deinococcota</taxon>
        <taxon>Deinococci</taxon>
        <taxon>Deinococcales</taxon>
        <taxon>Deinococcaceae</taxon>
        <taxon>Deinococcus</taxon>
    </lineage>
</organism>
<dbReference type="AlphaFoldDB" id="A0AAJ5F5Y3"/>
<evidence type="ECO:0000256" key="2">
    <source>
        <dbReference type="SAM" id="SignalP"/>
    </source>
</evidence>
<evidence type="ECO:0000256" key="1">
    <source>
        <dbReference type="SAM" id="MobiDB-lite"/>
    </source>
</evidence>
<dbReference type="PROSITE" id="PS51257">
    <property type="entry name" value="PROKAR_LIPOPROTEIN"/>
    <property type="match status" value="1"/>
</dbReference>
<feature type="signal peptide" evidence="2">
    <location>
        <begin position="1"/>
        <end position="21"/>
    </location>
</feature>